<protein>
    <submittedName>
        <fullName evidence="2">Uncharacterized protein</fullName>
    </submittedName>
</protein>
<sequence>MESGTRSIGIDSFSSKNGNDMQGIDIESVCFDFGYQRLVSCSLTAHDVNSW</sequence>
<dbReference type="AlphaFoldDB" id="A0A7U2MTG5"/>
<evidence type="ECO:0000256" key="1">
    <source>
        <dbReference type="SAM" id="MobiDB-lite"/>
    </source>
</evidence>
<proteinExistence type="predicted"/>
<dbReference type="Proteomes" id="UP000596276">
    <property type="component" value="Chromosome 4"/>
</dbReference>
<feature type="compositionally biased region" description="Polar residues" evidence="1">
    <location>
        <begin position="1"/>
        <end position="20"/>
    </location>
</feature>
<gene>
    <name evidence="2" type="ORF">F9C07_3393</name>
</gene>
<name>A0A7U2MTG5_ASPFN</name>
<dbReference type="EMBL" id="CP044618">
    <property type="protein sequence ID" value="QRD89599.1"/>
    <property type="molecule type" value="Genomic_DNA"/>
</dbReference>
<feature type="region of interest" description="Disordered" evidence="1">
    <location>
        <begin position="1"/>
        <end position="22"/>
    </location>
</feature>
<accession>A0A7U2MTG5</accession>
<keyword evidence="3" id="KW-1185">Reference proteome</keyword>
<organism evidence="2 3">
    <name type="scientific">Aspergillus flavus (strain ATCC 200026 / FGSC A1120 / IAM 13836 / NRRL 3357 / JCM 12722 / SRRC 167)</name>
    <dbReference type="NCBI Taxonomy" id="332952"/>
    <lineage>
        <taxon>Eukaryota</taxon>
        <taxon>Fungi</taxon>
        <taxon>Dikarya</taxon>
        <taxon>Ascomycota</taxon>
        <taxon>Pezizomycotina</taxon>
        <taxon>Eurotiomycetes</taxon>
        <taxon>Eurotiomycetidae</taxon>
        <taxon>Eurotiales</taxon>
        <taxon>Aspergillaceae</taxon>
        <taxon>Aspergillus</taxon>
        <taxon>Aspergillus subgen. Circumdati</taxon>
    </lineage>
</organism>
<evidence type="ECO:0000313" key="3">
    <source>
        <dbReference type="Proteomes" id="UP000596276"/>
    </source>
</evidence>
<reference evidence="3" key="1">
    <citation type="journal article" date="2021" name="G3 (Bethesda)">
        <title>Chromosome assembled and annotated genome sequence of Aspergillus flavus NRRL 3357.</title>
        <authorList>
            <person name="Skerker J.M."/>
            <person name="Pianalto K.M."/>
            <person name="Mondo S.J."/>
            <person name="Yang K."/>
            <person name="Arkin A.P."/>
            <person name="Keller N.P."/>
            <person name="Grigoriev I.V."/>
            <person name="Louise Glass N.L."/>
        </authorList>
    </citation>
    <scope>NUCLEOTIDE SEQUENCE [LARGE SCALE GENOMIC DNA]</scope>
    <source>
        <strain evidence="3">ATCC 200026 / FGSC A1120 / IAM 13836 / NRRL 3357 / JCM 12722 / SRRC 167</strain>
    </source>
</reference>
<dbReference type="VEuPathDB" id="FungiDB:F9C07_3393"/>
<evidence type="ECO:0000313" key="2">
    <source>
        <dbReference type="EMBL" id="QRD89599.1"/>
    </source>
</evidence>